<dbReference type="Gene3D" id="1.10.287.110">
    <property type="entry name" value="DnaJ domain"/>
    <property type="match status" value="1"/>
</dbReference>
<dbReference type="Pfam" id="PF00226">
    <property type="entry name" value="DnaJ"/>
    <property type="match status" value="1"/>
</dbReference>
<accession>A0A0F8XSY4</accession>
<sequence>MAKRGEKKKSQGSLGVLVDLAHTINDTFEALTGKPIPVWLEEFRQRPKELPGEQYIPGQPVMPLSDAYAVLGLTPDASPEQVKTHYRNLARVFHSDVGAAMNDEAMKLLNRAHDRITKAGK</sequence>
<organism evidence="2">
    <name type="scientific">marine sediment metagenome</name>
    <dbReference type="NCBI Taxonomy" id="412755"/>
    <lineage>
        <taxon>unclassified sequences</taxon>
        <taxon>metagenomes</taxon>
        <taxon>ecological metagenomes</taxon>
    </lineage>
</organism>
<gene>
    <name evidence="2" type="ORF">LCGC14_2907780</name>
</gene>
<dbReference type="EMBL" id="LAZR01057446">
    <property type="protein sequence ID" value="KKK72053.1"/>
    <property type="molecule type" value="Genomic_DNA"/>
</dbReference>
<dbReference type="SMART" id="SM00271">
    <property type="entry name" value="DnaJ"/>
    <property type="match status" value="1"/>
</dbReference>
<dbReference type="InterPro" id="IPR001623">
    <property type="entry name" value="DnaJ_domain"/>
</dbReference>
<dbReference type="AlphaFoldDB" id="A0A0F8XSY4"/>
<evidence type="ECO:0000259" key="1">
    <source>
        <dbReference type="PROSITE" id="PS50076"/>
    </source>
</evidence>
<comment type="caution">
    <text evidence="2">The sequence shown here is derived from an EMBL/GenBank/DDBJ whole genome shotgun (WGS) entry which is preliminary data.</text>
</comment>
<dbReference type="InterPro" id="IPR036869">
    <property type="entry name" value="J_dom_sf"/>
</dbReference>
<reference evidence="2" key="1">
    <citation type="journal article" date="2015" name="Nature">
        <title>Complex archaea that bridge the gap between prokaryotes and eukaryotes.</title>
        <authorList>
            <person name="Spang A."/>
            <person name="Saw J.H."/>
            <person name="Jorgensen S.L."/>
            <person name="Zaremba-Niedzwiedzka K."/>
            <person name="Martijn J."/>
            <person name="Lind A.E."/>
            <person name="van Eijk R."/>
            <person name="Schleper C."/>
            <person name="Guy L."/>
            <person name="Ettema T.J."/>
        </authorList>
    </citation>
    <scope>NUCLEOTIDE SEQUENCE</scope>
</reference>
<evidence type="ECO:0000313" key="2">
    <source>
        <dbReference type="EMBL" id="KKK72053.1"/>
    </source>
</evidence>
<dbReference type="PROSITE" id="PS50076">
    <property type="entry name" value="DNAJ_2"/>
    <property type="match status" value="1"/>
</dbReference>
<dbReference type="CDD" id="cd06257">
    <property type="entry name" value="DnaJ"/>
    <property type="match status" value="1"/>
</dbReference>
<name>A0A0F8XSY4_9ZZZZ</name>
<protein>
    <recommendedName>
        <fullName evidence="1">J domain-containing protein</fullName>
    </recommendedName>
</protein>
<proteinExistence type="predicted"/>
<dbReference type="SUPFAM" id="SSF46565">
    <property type="entry name" value="Chaperone J-domain"/>
    <property type="match status" value="1"/>
</dbReference>
<feature type="domain" description="J" evidence="1">
    <location>
        <begin position="66"/>
        <end position="121"/>
    </location>
</feature>